<dbReference type="GO" id="GO:0030170">
    <property type="term" value="F:pyridoxal phosphate binding"/>
    <property type="evidence" value="ECO:0007669"/>
    <property type="project" value="InterPro"/>
</dbReference>
<dbReference type="OrthoDB" id="2108at2759"/>
<reference evidence="8" key="1">
    <citation type="journal article" date="2020" name="Stud. Mycol.">
        <title>101 Dothideomycetes genomes: a test case for predicting lifestyles and emergence of pathogens.</title>
        <authorList>
            <person name="Haridas S."/>
            <person name="Albert R."/>
            <person name="Binder M."/>
            <person name="Bloem J."/>
            <person name="Labutti K."/>
            <person name="Salamov A."/>
            <person name="Andreopoulos B."/>
            <person name="Baker S."/>
            <person name="Barry K."/>
            <person name="Bills G."/>
            <person name="Bluhm B."/>
            <person name="Cannon C."/>
            <person name="Castanera R."/>
            <person name="Culley D."/>
            <person name="Daum C."/>
            <person name="Ezra D."/>
            <person name="Gonzalez J."/>
            <person name="Henrissat B."/>
            <person name="Kuo A."/>
            <person name="Liang C."/>
            <person name="Lipzen A."/>
            <person name="Lutzoni F."/>
            <person name="Magnuson J."/>
            <person name="Mondo S."/>
            <person name="Nolan M."/>
            <person name="Ohm R."/>
            <person name="Pangilinan J."/>
            <person name="Park H.-J."/>
            <person name="Ramirez L."/>
            <person name="Alfaro M."/>
            <person name="Sun H."/>
            <person name="Tritt A."/>
            <person name="Yoshinaga Y."/>
            <person name="Zwiers L.-H."/>
            <person name="Turgeon B."/>
            <person name="Goodwin S."/>
            <person name="Spatafora J."/>
            <person name="Crous P."/>
            <person name="Grigoriev I."/>
        </authorList>
    </citation>
    <scope>NUCLEOTIDE SEQUENCE</scope>
    <source>
        <strain evidence="8">CBS 379.55</strain>
    </source>
</reference>
<feature type="domain" description="Aminotransferase class I/classII large" evidence="7">
    <location>
        <begin position="62"/>
        <end position="424"/>
    </location>
</feature>
<dbReference type="PANTHER" id="PTHR46383">
    <property type="entry name" value="ASPARTATE AMINOTRANSFERASE"/>
    <property type="match status" value="1"/>
</dbReference>
<dbReference type="Proteomes" id="UP000800097">
    <property type="component" value="Unassembled WGS sequence"/>
</dbReference>
<dbReference type="InterPro" id="IPR015421">
    <property type="entry name" value="PyrdxlP-dep_Trfase_major"/>
</dbReference>
<dbReference type="Gene3D" id="3.40.640.10">
    <property type="entry name" value="Type I PLP-dependent aspartate aminotransferase-like (Major domain)"/>
    <property type="match status" value="1"/>
</dbReference>
<keyword evidence="4 8" id="KW-0808">Transferase</keyword>
<feature type="compositionally biased region" description="Basic and acidic residues" evidence="6">
    <location>
        <begin position="18"/>
        <end position="27"/>
    </location>
</feature>
<dbReference type="InterPro" id="IPR004839">
    <property type="entry name" value="Aminotransferase_I/II_large"/>
</dbReference>
<name>A0A6A6JCY5_WESOR</name>
<dbReference type="Pfam" id="PF00155">
    <property type="entry name" value="Aminotran_1_2"/>
    <property type="match status" value="1"/>
</dbReference>
<keyword evidence="3 8" id="KW-0032">Aminotransferase</keyword>
<evidence type="ECO:0000256" key="6">
    <source>
        <dbReference type="SAM" id="MobiDB-lite"/>
    </source>
</evidence>
<proteinExistence type="inferred from homology"/>
<dbReference type="EMBL" id="ML986505">
    <property type="protein sequence ID" value="KAF2274094.1"/>
    <property type="molecule type" value="Genomic_DNA"/>
</dbReference>
<dbReference type="PANTHER" id="PTHR46383:SF1">
    <property type="entry name" value="ASPARTATE AMINOTRANSFERASE"/>
    <property type="match status" value="1"/>
</dbReference>
<dbReference type="CDD" id="cd00609">
    <property type="entry name" value="AAT_like"/>
    <property type="match status" value="1"/>
</dbReference>
<dbReference type="RefSeq" id="XP_033651633.1">
    <property type="nucleotide sequence ID" value="XM_033793161.1"/>
</dbReference>
<evidence type="ECO:0000256" key="1">
    <source>
        <dbReference type="ARBA" id="ARBA00001933"/>
    </source>
</evidence>
<sequence>MPRYQLSRLEQASKVHRQFRESHEGHRPHAGLEPTRASTGVVWTTERAYEHGFLDEPEAWANLGQGAPEVDDDIAGCFPRPEQIDISNQGREYGPTAGIKPLREAVARLYNEHHRQGKESQYTWENVCIVPGGRAGLIRIAAVLGTCYLGFFIPDYTAYNEMLSLFKNIAAIPIPLGEHDKFHMSVDKIAEEIARGMSVFLTSNPRNPTGQMVANPELARIQDLCRDRATLIMDEFYSGYNYTTDCDGSVVSAAANVHDVDADDVLILDGLTKRFRLPGWRVAWVLGPKEFIQAIGSCGSYLDGGCNVPFQEAAVAMLDPPRVRNEMQALQRHFKMKRDYVIGRLEAMGFKLRYKPTSTFYIWLDLSSLPEGIADGLNFFQACLEEKTIVVPGIFFDLNPSKRRDLFDSPCHHFVRVSYGPRMDVLEKGMDAIERVVTRHREGEGRKSGQAVDGEP</sequence>
<evidence type="ECO:0000256" key="3">
    <source>
        <dbReference type="ARBA" id="ARBA00022576"/>
    </source>
</evidence>
<dbReference type="SUPFAM" id="SSF53383">
    <property type="entry name" value="PLP-dependent transferases"/>
    <property type="match status" value="1"/>
</dbReference>
<accession>A0A6A6JCY5</accession>
<dbReference type="InterPro" id="IPR050596">
    <property type="entry name" value="AspAT/PAT-like"/>
</dbReference>
<protein>
    <submittedName>
        <fullName evidence="8">Aminotransferase</fullName>
    </submittedName>
</protein>
<dbReference type="AlphaFoldDB" id="A0A6A6JCY5"/>
<evidence type="ECO:0000256" key="4">
    <source>
        <dbReference type="ARBA" id="ARBA00022679"/>
    </source>
</evidence>
<evidence type="ECO:0000256" key="2">
    <source>
        <dbReference type="ARBA" id="ARBA00007441"/>
    </source>
</evidence>
<keyword evidence="9" id="KW-1185">Reference proteome</keyword>
<evidence type="ECO:0000259" key="7">
    <source>
        <dbReference type="Pfam" id="PF00155"/>
    </source>
</evidence>
<comment type="similarity">
    <text evidence="2">Belongs to the class-I pyridoxal-phosphate-dependent aminotransferase family.</text>
</comment>
<evidence type="ECO:0000313" key="8">
    <source>
        <dbReference type="EMBL" id="KAF2274094.1"/>
    </source>
</evidence>
<dbReference type="InterPro" id="IPR015424">
    <property type="entry name" value="PyrdxlP-dep_Trfase"/>
</dbReference>
<evidence type="ECO:0000313" key="9">
    <source>
        <dbReference type="Proteomes" id="UP000800097"/>
    </source>
</evidence>
<gene>
    <name evidence="8" type="ORF">EI97DRAFT_135566</name>
</gene>
<comment type="cofactor">
    <cofactor evidence="1">
        <name>pyridoxal 5'-phosphate</name>
        <dbReference type="ChEBI" id="CHEBI:597326"/>
    </cofactor>
</comment>
<feature type="region of interest" description="Disordered" evidence="6">
    <location>
        <begin position="14"/>
        <end position="37"/>
    </location>
</feature>
<dbReference type="GO" id="GO:0006520">
    <property type="term" value="P:amino acid metabolic process"/>
    <property type="evidence" value="ECO:0007669"/>
    <property type="project" value="InterPro"/>
</dbReference>
<evidence type="ECO:0000256" key="5">
    <source>
        <dbReference type="ARBA" id="ARBA00022898"/>
    </source>
</evidence>
<organism evidence="8 9">
    <name type="scientific">Westerdykella ornata</name>
    <dbReference type="NCBI Taxonomy" id="318751"/>
    <lineage>
        <taxon>Eukaryota</taxon>
        <taxon>Fungi</taxon>
        <taxon>Dikarya</taxon>
        <taxon>Ascomycota</taxon>
        <taxon>Pezizomycotina</taxon>
        <taxon>Dothideomycetes</taxon>
        <taxon>Pleosporomycetidae</taxon>
        <taxon>Pleosporales</taxon>
        <taxon>Sporormiaceae</taxon>
        <taxon>Westerdykella</taxon>
    </lineage>
</organism>
<dbReference type="GO" id="GO:0008483">
    <property type="term" value="F:transaminase activity"/>
    <property type="evidence" value="ECO:0007669"/>
    <property type="project" value="UniProtKB-KW"/>
</dbReference>
<dbReference type="GeneID" id="54546336"/>
<keyword evidence="5" id="KW-0663">Pyridoxal phosphate</keyword>